<evidence type="ECO:0000313" key="11">
    <source>
        <dbReference type="EMBL" id="EUJ31799.1"/>
    </source>
</evidence>
<dbReference type="PRINTS" id="PR00471">
    <property type="entry name" value="ACETATEKNASE"/>
</dbReference>
<dbReference type="CDD" id="cd24011">
    <property type="entry name" value="ASKHA_NBD_BK"/>
    <property type="match status" value="1"/>
</dbReference>
<dbReference type="Gene3D" id="3.30.420.40">
    <property type="match status" value="2"/>
</dbReference>
<evidence type="ECO:0000256" key="5">
    <source>
        <dbReference type="ARBA" id="ARBA00022741"/>
    </source>
</evidence>
<dbReference type="PROSITE" id="PS01076">
    <property type="entry name" value="ACETATE_KINASE_2"/>
    <property type="match status" value="1"/>
</dbReference>
<evidence type="ECO:0000256" key="2">
    <source>
        <dbReference type="ARBA" id="ARBA00008748"/>
    </source>
</evidence>
<dbReference type="EMBL" id="AODF01000015">
    <property type="protein sequence ID" value="EUJ31799.1"/>
    <property type="molecule type" value="Genomic_DNA"/>
</dbReference>
<dbReference type="PIRSF" id="PIRSF036458">
    <property type="entry name" value="Butyrate_kin"/>
    <property type="match status" value="1"/>
</dbReference>
<dbReference type="EC" id="2.7.2.7" evidence="9"/>
<evidence type="ECO:0000256" key="9">
    <source>
        <dbReference type="HAMAP-Rule" id="MF_00542"/>
    </source>
</evidence>
<keyword evidence="4 9" id="KW-0808">Transferase</keyword>
<keyword evidence="6 9" id="KW-0418">Kinase</keyword>
<evidence type="ECO:0000256" key="4">
    <source>
        <dbReference type="ARBA" id="ARBA00022679"/>
    </source>
</evidence>
<dbReference type="InterPro" id="IPR000890">
    <property type="entry name" value="Aliphatic_acid_kin_short-chain"/>
</dbReference>
<evidence type="ECO:0000256" key="7">
    <source>
        <dbReference type="ARBA" id="ARBA00022840"/>
    </source>
</evidence>
<comment type="subcellular location">
    <subcellularLocation>
        <location evidence="1 9">Cytoplasm</location>
    </subcellularLocation>
</comment>
<dbReference type="NCBIfam" id="TIGR02707">
    <property type="entry name" value="butyr_kinase"/>
    <property type="match status" value="1"/>
</dbReference>
<dbReference type="SUPFAM" id="SSF53067">
    <property type="entry name" value="Actin-like ATPase domain"/>
    <property type="match status" value="2"/>
</dbReference>
<comment type="caution">
    <text evidence="11">The sequence shown here is derived from an EMBL/GenBank/DDBJ whole genome shotgun (WGS) entry which is preliminary data.</text>
</comment>
<keyword evidence="5 9" id="KW-0547">Nucleotide-binding</keyword>
<sequence>MSHTVLAINPGSTSTKIAIYDGEELRFEEEMRHSFDELKKFETILDQLDFRKEAIVERLEQTGFKLAELDAVVGRGGLLRPLKGGTYEVTKKMVNDLKIGVSGQHASNLGGLIAKDLSTPLGIKAYIVDPVVVDELIPTSRISGHAAYERISIFHALNHKATARKVAKQLGKTYEESRFVIAHLGGGISVAAHLGGEAIDVNNALGGEGPFSPERSGTLPMSAFLEACFEPGASKAEMQKQLVGEGGIISYFGTNDMREIERRIEAGDAEAALVFDAMAIQVSKEIAAVSVYFKGNFDGIILTGGLARSQAFTDKVTELVSWIGRVILSPGEDELKALNEGTQRILAKVEQAKEY</sequence>
<comment type="similarity">
    <text evidence="2 9 10">Belongs to the acetokinase family.</text>
</comment>
<accession>A0ABP3AY03</accession>
<dbReference type="InterPro" id="IPR011245">
    <property type="entry name" value="Butyrate_kin"/>
</dbReference>
<dbReference type="RefSeq" id="WP_036097299.1">
    <property type="nucleotide sequence ID" value="NZ_AODF01000015.1"/>
</dbReference>
<reference evidence="11 12" key="1">
    <citation type="journal article" date="2014" name="Int. J. Syst. Evol. Microbiol.">
        <title>Listeria floridensis sp. nov., Listeria aquatica sp. nov., Listeria cornellensis sp. nov., Listeria riparia sp. nov. and Listeria grandensis sp. nov., from agricultural and natural environments.</title>
        <authorList>
            <person name="den Bakker H.C."/>
            <person name="Warchocki S."/>
            <person name="Wright E.M."/>
            <person name="Allred A.F."/>
            <person name="Ahlstrom C."/>
            <person name="Manuel C.S."/>
            <person name="Stasiewicz M.J."/>
            <person name="Burrell A."/>
            <person name="Roof S."/>
            <person name="Strawn L."/>
            <person name="Fortes E.D."/>
            <person name="Nightingale K.K."/>
            <person name="Kephart D."/>
            <person name="Wiedmann M."/>
        </authorList>
    </citation>
    <scope>NUCLEOTIDE SEQUENCE [LARGE SCALE GENOMIC DNA]</scope>
    <source>
        <strain evidence="11 12">FSL S10-1187</strain>
    </source>
</reference>
<dbReference type="PROSITE" id="PS01075">
    <property type="entry name" value="ACETATE_KINASE_1"/>
    <property type="match status" value="1"/>
</dbReference>
<gene>
    <name evidence="9" type="primary">buk</name>
    <name evidence="11" type="ORF">MFLO_08317</name>
</gene>
<dbReference type="Proteomes" id="UP000019249">
    <property type="component" value="Unassembled WGS sequence"/>
</dbReference>
<dbReference type="PANTHER" id="PTHR21060:SF3">
    <property type="entry name" value="BUTYRATE KINASE 2-RELATED"/>
    <property type="match status" value="1"/>
</dbReference>
<comment type="catalytic activity">
    <reaction evidence="8 9">
        <text>butanoate + ATP = butanoyl phosphate + ADP</text>
        <dbReference type="Rhea" id="RHEA:13585"/>
        <dbReference type="ChEBI" id="CHEBI:17968"/>
        <dbReference type="ChEBI" id="CHEBI:30616"/>
        <dbReference type="ChEBI" id="CHEBI:58079"/>
        <dbReference type="ChEBI" id="CHEBI:456216"/>
        <dbReference type="EC" id="2.7.2.7"/>
    </reaction>
</comment>
<proteinExistence type="inferred from homology"/>
<dbReference type="GO" id="GO:0047761">
    <property type="term" value="F:butyrate kinase activity"/>
    <property type="evidence" value="ECO:0007669"/>
    <property type="project" value="UniProtKB-EC"/>
</dbReference>
<evidence type="ECO:0000256" key="1">
    <source>
        <dbReference type="ARBA" id="ARBA00004496"/>
    </source>
</evidence>
<evidence type="ECO:0000313" key="12">
    <source>
        <dbReference type="Proteomes" id="UP000019249"/>
    </source>
</evidence>
<name>A0ABP3AY03_9LIST</name>
<organism evidence="11 12">
    <name type="scientific">Listeria floridensis FSL S10-1187</name>
    <dbReference type="NCBI Taxonomy" id="1265817"/>
    <lineage>
        <taxon>Bacteria</taxon>
        <taxon>Bacillati</taxon>
        <taxon>Bacillota</taxon>
        <taxon>Bacilli</taxon>
        <taxon>Bacillales</taxon>
        <taxon>Listeriaceae</taxon>
        <taxon>Listeria</taxon>
    </lineage>
</organism>
<evidence type="ECO:0000256" key="6">
    <source>
        <dbReference type="ARBA" id="ARBA00022777"/>
    </source>
</evidence>
<dbReference type="HAMAP" id="MF_00542">
    <property type="entry name" value="Butyrate_kinase"/>
    <property type="match status" value="1"/>
</dbReference>
<dbReference type="PANTHER" id="PTHR21060">
    <property type="entry name" value="ACETATE KINASE"/>
    <property type="match status" value="1"/>
</dbReference>
<dbReference type="Pfam" id="PF00871">
    <property type="entry name" value="Acetate_kinase"/>
    <property type="match status" value="1"/>
</dbReference>
<evidence type="ECO:0000256" key="10">
    <source>
        <dbReference type="RuleBase" id="RU003835"/>
    </source>
</evidence>
<keyword evidence="12" id="KW-1185">Reference proteome</keyword>
<protein>
    <recommendedName>
        <fullName evidence="9">Probable butyrate kinase</fullName>
        <shortName evidence="9">BK</shortName>
        <ecNumber evidence="9">2.7.2.7</ecNumber>
    </recommendedName>
    <alternativeName>
        <fullName evidence="9">Branched-chain carboxylic acid kinase</fullName>
    </alternativeName>
</protein>
<dbReference type="InterPro" id="IPR043129">
    <property type="entry name" value="ATPase_NBD"/>
</dbReference>
<keyword evidence="3 9" id="KW-0963">Cytoplasm</keyword>
<evidence type="ECO:0000256" key="8">
    <source>
        <dbReference type="ARBA" id="ARBA00048596"/>
    </source>
</evidence>
<keyword evidence="7 9" id="KW-0067">ATP-binding</keyword>
<dbReference type="InterPro" id="IPR023865">
    <property type="entry name" value="Aliphatic_acid_kinase_CS"/>
</dbReference>
<evidence type="ECO:0000256" key="3">
    <source>
        <dbReference type="ARBA" id="ARBA00022490"/>
    </source>
</evidence>
<dbReference type="NCBIfam" id="NF002834">
    <property type="entry name" value="PRK03011.1-5"/>
    <property type="match status" value="1"/>
</dbReference>